<dbReference type="RefSeq" id="WP_091383339.1">
    <property type="nucleotide sequence ID" value="NZ_FNDV01000016.1"/>
</dbReference>
<keyword evidence="5" id="KW-0732">Signal</keyword>
<dbReference type="PRINTS" id="PR00131">
    <property type="entry name" value="GLHYDRLASE1"/>
</dbReference>
<name>A0A1H0VWD8_9PSEU</name>
<organism evidence="6 7">
    <name type="scientific">Actinokineospora alba</name>
    <dbReference type="NCBI Taxonomy" id="504798"/>
    <lineage>
        <taxon>Bacteria</taxon>
        <taxon>Bacillati</taxon>
        <taxon>Actinomycetota</taxon>
        <taxon>Actinomycetes</taxon>
        <taxon>Pseudonocardiales</taxon>
        <taxon>Pseudonocardiaceae</taxon>
        <taxon>Actinokineospora</taxon>
    </lineage>
</organism>
<evidence type="ECO:0000313" key="6">
    <source>
        <dbReference type="EMBL" id="SDP82867.1"/>
    </source>
</evidence>
<feature type="signal peptide" evidence="5">
    <location>
        <begin position="1"/>
        <end position="24"/>
    </location>
</feature>
<keyword evidence="3" id="KW-0326">Glycosidase</keyword>
<dbReference type="EMBL" id="FNJB01000016">
    <property type="protein sequence ID" value="SDP82867.1"/>
    <property type="molecule type" value="Genomic_DNA"/>
</dbReference>
<dbReference type="PANTHER" id="PTHR10353:SF209">
    <property type="entry name" value="GALACTOLIPID GALACTOSYLTRANSFERASE SFR2, CHLOROPLASTIC"/>
    <property type="match status" value="1"/>
</dbReference>
<reference evidence="7" key="1">
    <citation type="submission" date="2016-10" db="EMBL/GenBank/DDBJ databases">
        <authorList>
            <person name="Varghese N."/>
            <person name="Submissions S."/>
        </authorList>
    </citation>
    <scope>NUCLEOTIDE SEQUENCE [LARGE SCALE GENOMIC DNA]</scope>
    <source>
        <strain evidence="7">IBRC-M 10655</strain>
    </source>
</reference>
<dbReference type="Gene3D" id="3.20.20.80">
    <property type="entry name" value="Glycosidases"/>
    <property type="match status" value="2"/>
</dbReference>
<dbReference type="SUPFAM" id="SSF51445">
    <property type="entry name" value="(Trans)glycosidases"/>
    <property type="match status" value="1"/>
</dbReference>
<dbReference type="Pfam" id="PF00232">
    <property type="entry name" value="Glyco_hydro_1"/>
    <property type="match status" value="2"/>
</dbReference>
<evidence type="ECO:0000256" key="1">
    <source>
        <dbReference type="ARBA" id="ARBA00010838"/>
    </source>
</evidence>
<gene>
    <name evidence="6" type="ORF">SAMN05192558_1169</name>
</gene>
<keyword evidence="2 6" id="KW-0378">Hydrolase</keyword>
<evidence type="ECO:0000256" key="3">
    <source>
        <dbReference type="ARBA" id="ARBA00023295"/>
    </source>
</evidence>
<dbReference type="PANTHER" id="PTHR10353">
    <property type="entry name" value="GLYCOSYL HYDROLASE"/>
    <property type="match status" value="1"/>
</dbReference>
<comment type="similarity">
    <text evidence="1 4">Belongs to the glycosyl hydrolase 1 family.</text>
</comment>
<sequence length="428" mass="48203">MLRLVPLLAVVVLLLGLSAVPAQATPMPPGFHWGVSLAGFQSEGFAPDSNWRRYVEQGTSAIKHPYRDAVDFRHRYASDIELARQLGVNTFRFSVEWARVQPRPGAWDETELAYYDDVVAKVRAADMTPMITLTHFVHPGWVVDQGGWVNPRTVVDWLVYARAIATRYRGLGALWITFNEPTQYRHHERQNGGVGVFEAGTMMTNLVAAHRAGFDVIHEVDPGSRVSSNIAYLPPPLQGFADADFLNRVGDKLDFVGIDYYYGLSLDNLTAIHGASGEFWKIAPQPDGIYYALKEYQRQYPHLPLYVVENGMPTDNGARADGYSRSSHLRDHLYWVQRAMAEGVRVIGYNYWSLTDNYEWGDYRARFGLYTVDVLTDPSLTRRPTDAVAAYRETIAAGGVPADYVPVRRPAWCVFADLRTCLARPPVR</sequence>
<dbReference type="STRING" id="504798.SAMN05421871_11610"/>
<evidence type="ECO:0000256" key="5">
    <source>
        <dbReference type="SAM" id="SignalP"/>
    </source>
</evidence>
<evidence type="ECO:0000256" key="2">
    <source>
        <dbReference type="ARBA" id="ARBA00022801"/>
    </source>
</evidence>
<proteinExistence type="inferred from homology"/>
<dbReference type="GO" id="GO:0008422">
    <property type="term" value="F:beta-glucosidase activity"/>
    <property type="evidence" value="ECO:0007669"/>
    <property type="project" value="TreeGrafter"/>
</dbReference>
<dbReference type="GO" id="GO:0005975">
    <property type="term" value="P:carbohydrate metabolic process"/>
    <property type="evidence" value="ECO:0007669"/>
    <property type="project" value="InterPro"/>
</dbReference>
<evidence type="ECO:0000256" key="4">
    <source>
        <dbReference type="RuleBase" id="RU003690"/>
    </source>
</evidence>
<keyword evidence="7" id="KW-1185">Reference proteome</keyword>
<accession>A0A1H0VWD8</accession>
<feature type="chain" id="PRO_5011598238" evidence="5">
    <location>
        <begin position="25"/>
        <end position="428"/>
    </location>
</feature>
<dbReference type="InterPro" id="IPR017853">
    <property type="entry name" value="GH"/>
</dbReference>
<dbReference type="Proteomes" id="UP000199651">
    <property type="component" value="Unassembled WGS sequence"/>
</dbReference>
<dbReference type="InterPro" id="IPR001360">
    <property type="entry name" value="Glyco_hydro_1"/>
</dbReference>
<evidence type="ECO:0000313" key="7">
    <source>
        <dbReference type="Proteomes" id="UP000199651"/>
    </source>
</evidence>
<dbReference type="OrthoDB" id="9765195at2"/>
<protein>
    <submittedName>
        <fullName evidence="6">Glycosyl hydrolase family 1</fullName>
    </submittedName>
</protein>
<dbReference type="AlphaFoldDB" id="A0A1H0VWD8"/>